<feature type="domain" description="Zn(2)-C6 fungal-type" evidence="6">
    <location>
        <begin position="408"/>
        <end position="438"/>
    </location>
</feature>
<dbReference type="PANTHER" id="PTHR31069">
    <property type="entry name" value="OLEATE-ACTIVATED TRANSCRIPTION FACTOR 1-RELATED"/>
    <property type="match status" value="1"/>
</dbReference>
<feature type="region of interest" description="Disordered" evidence="5">
    <location>
        <begin position="479"/>
        <end position="591"/>
    </location>
</feature>
<feature type="compositionally biased region" description="Basic residues" evidence="5">
    <location>
        <begin position="443"/>
        <end position="458"/>
    </location>
</feature>
<evidence type="ECO:0000256" key="4">
    <source>
        <dbReference type="ARBA" id="ARBA00023242"/>
    </source>
</evidence>
<feature type="compositionally biased region" description="Polar residues" evidence="5">
    <location>
        <begin position="520"/>
        <end position="531"/>
    </location>
</feature>
<sequence length="675" mass="73040">MAPKRKAPTARRSARGDAPSSSGATVDVDGSDLHVVKRPRIEGEDDEITPQDGQHGQFGEGDMGDRAAGVEAGESPTKRRRGRTRGGGKKQQEAEEAEEVHAQASLRAPPKRGRGRHPKVRTMQEDETSHDRDVEDHHAEQQQEHGEPAIPEAQQNGEIEEPQDVAEDGENAAEQLREEVEQEHEYQSEHANNEAFTPQNDGEFQHRDSPEAGQHSQHPSPDDVSPSPNPEVLPEHHPQGHDLPPPNMAYGHAAPPPPPPYGYPYGYHYPAPPHSHPYPPAPPPPGMEYSSSFATVNTSQGGSFHSTPPYSLDANAPAGNPFPPPPPNPHMYHPYGTPMINDDRDRERQPHASGSDLHSSETPTLSPVTNENPPPGHPIGVPYTGPDGRKRVPVRQGARSSGRGEHVACHFCRGRKLKCDGRRPTCSHCALRSLACSYDGFIRRRGPGKKEKNSRRSKSTPSAVDMSVAALASAGMHMGTIDIAGTPPPESESPRPPSPEPLPEPPTSSTRPPRRRRSKYNQPQPDYSTDDPNAPPKPRPYIGPMPTPDPPRGPTRRRRIPVSAGVLRLNQQADEDGEGSGSVPPGVNGGLKPGAHAYAVGSNERLTNVGGFYYAAPAGAIPPPPPPGQFYNAYVPVQSAGDEEEGDDEQYQQPEQAYGHPPDQHAWPAEPPGHI</sequence>
<evidence type="ECO:0000256" key="2">
    <source>
        <dbReference type="ARBA" id="ARBA00023125"/>
    </source>
</evidence>
<dbReference type="GO" id="GO:0000981">
    <property type="term" value="F:DNA-binding transcription factor activity, RNA polymerase II-specific"/>
    <property type="evidence" value="ECO:0007669"/>
    <property type="project" value="InterPro"/>
</dbReference>
<organism evidence="7 8">
    <name type="scientific">Sphaerobolus stellatus (strain SS14)</name>
    <dbReference type="NCBI Taxonomy" id="990650"/>
    <lineage>
        <taxon>Eukaryota</taxon>
        <taxon>Fungi</taxon>
        <taxon>Dikarya</taxon>
        <taxon>Basidiomycota</taxon>
        <taxon>Agaricomycotina</taxon>
        <taxon>Agaricomycetes</taxon>
        <taxon>Phallomycetidae</taxon>
        <taxon>Geastrales</taxon>
        <taxon>Sphaerobolaceae</taxon>
        <taxon>Sphaerobolus</taxon>
    </lineage>
</organism>
<keyword evidence="1" id="KW-0805">Transcription regulation</keyword>
<dbReference type="GO" id="GO:0003677">
    <property type="term" value="F:DNA binding"/>
    <property type="evidence" value="ECO:0007669"/>
    <property type="project" value="UniProtKB-KW"/>
</dbReference>
<dbReference type="SMART" id="SM00066">
    <property type="entry name" value="GAL4"/>
    <property type="match status" value="1"/>
</dbReference>
<name>A0A0C9UF08_SPHS4</name>
<dbReference type="InterPro" id="IPR050675">
    <property type="entry name" value="OAF3"/>
</dbReference>
<dbReference type="PROSITE" id="PS00463">
    <property type="entry name" value="ZN2_CY6_FUNGAL_1"/>
    <property type="match status" value="1"/>
</dbReference>
<feature type="compositionally biased region" description="Polar residues" evidence="5">
    <location>
        <begin position="356"/>
        <end position="371"/>
    </location>
</feature>
<evidence type="ECO:0000313" key="7">
    <source>
        <dbReference type="EMBL" id="KIJ27602.1"/>
    </source>
</evidence>
<evidence type="ECO:0000256" key="3">
    <source>
        <dbReference type="ARBA" id="ARBA00023163"/>
    </source>
</evidence>
<feature type="region of interest" description="Disordered" evidence="5">
    <location>
        <begin position="441"/>
        <end position="464"/>
    </location>
</feature>
<dbReference type="InterPro" id="IPR036864">
    <property type="entry name" value="Zn2-C6_fun-type_DNA-bd_sf"/>
</dbReference>
<keyword evidence="4" id="KW-0539">Nucleus</keyword>
<keyword evidence="3" id="KW-0804">Transcription</keyword>
<dbReference type="HOGENOM" id="CLU_407196_0_0_1"/>
<feature type="compositionally biased region" description="Polar residues" evidence="5">
    <location>
        <begin position="289"/>
        <end position="309"/>
    </location>
</feature>
<reference evidence="7 8" key="1">
    <citation type="submission" date="2014-06" db="EMBL/GenBank/DDBJ databases">
        <title>Evolutionary Origins and Diversification of the Mycorrhizal Mutualists.</title>
        <authorList>
            <consortium name="DOE Joint Genome Institute"/>
            <consortium name="Mycorrhizal Genomics Consortium"/>
            <person name="Kohler A."/>
            <person name="Kuo A."/>
            <person name="Nagy L.G."/>
            <person name="Floudas D."/>
            <person name="Copeland A."/>
            <person name="Barry K.W."/>
            <person name="Cichocki N."/>
            <person name="Veneault-Fourrey C."/>
            <person name="LaButti K."/>
            <person name="Lindquist E.A."/>
            <person name="Lipzen A."/>
            <person name="Lundell T."/>
            <person name="Morin E."/>
            <person name="Murat C."/>
            <person name="Riley R."/>
            <person name="Ohm R."/>
            <person name="Sun H."/>
            <person name="Tunlid A."/>
            <person name="Henrissat B."/>
            <person name="Grigoriev I.V."/>
            <person name="Hibbett D.S."/>
            <person name="Martin F."/>
        </authorList>
    </citation>
    <scope>NUCLEOTIDE SEQUENCE [LARGE SCALE GENOMIC DNA]</scope>
    <source>
        <strain evidence="7 8">SS14</strain>
    </source>
</reference>
<feature type="compositionally biased region" description="Pro residues" evidence="5">
    <location>
        <begin position="533"/>
        <end position="553"/>
    </location>
</feature>
<feature type="compositionally biased region" description="Basic residues" evidence="5">
    <location>
        <begin position="1"/>
        <end position="13"/>
    </location>
</feature>
<dbReference type="Proteomes" id="UP000054279">
    <property type="component" value="Unassembled WGS sequence"/>
</dbReference>
<feature type="compositionally biased region" description="Pro residues" evidence="5">
    <location>
        <begin position="270"/>
        <end position="286"/>
    </location>
</feature>
<dbReference type="PANTHER" id="PTHR31069:SF32">
    <property type="entry name" value="ARGININE METABOLISM REGULATION PROTEIN II"/>
    <property type="match status" value="1"/>
</dbReference>
<feature type="compositionally biased region" description="Basic and acidic residues" evidence="5">
    <location>
        <begin position="341"/>
        <end position="350"/>
    </location>
</feature>
<dbReference type="PROSITE" id="PS50048">
    <property type="entry name" value="ZN2_CY6_FUNGAL_2"/>
    <property type="match status" value="1"/>
</dbReference>
<dbReference type="CDD" id="cd00067">
    <property type="entry name" value="GAL4"/>
    <property type="match status" value="1"/>
</dbReference>
<protein>
    <recommendedName>
        <fullName evidence="6">Zn(2)-C6 fungal-type domain-containing protein</fullName>
    </recommendedName>
</protein>
<evidence type="ECO:0000313" key="8">
    <source>
        <dbReference type="Proteomes" id="UP000054279"/>
    </source>
</evidence>
<dbReference type="Pfam" id="PF00172">
    <property type="entry name" value="Zn_clus"/>
    <property type="match status" value="1"/>
</dbReference>
<dbReference type="InterPro" id="IPR001138">
    <property type="entry name" value="Zn2Cys6_DnaBD"/>
</dbReference>
<accession>A0A0C9UF08</accession>
<dbReference type="AlphaFoldDB" id="A0A0C9UF08"/>
<feature type="compositionally biased region" description="Basic and acidic residues" evidence="5">
    <location>
        <begin position="175"/>
        <end position="192"/>
    </location>
</feature>
<keyword evidence="8" id="KW-1185">Reference proteome</keyword>
<evidence type="ECO:0000256" key="5">
    <source>
        <dbReference type="SAM" id="MobiDB-lite"/>
    </source>
</evidence>
<feature type="compositionally biased region" description="Basic residues" evidence="5">
    <location>
        <begin position="109"/>
        <end position="120"/>
    </location>
</feature>
<feature type="compositionally biased region" description="Basic and acidic residues" evidence="5">
    <location>
        <begin position="31"/>
        <end position="42"/>
    </location>
</feature>
<proteinExistence type="predicted"/>
<dbReference type="EMBL" id="KN837330">
    <property type="protein sequence ID" value="KIJ27602.1"/>
    <property type="molecule type" value="Genomic_DNA"/>
</dbReference>
<feature type="compositionally biased region" description="Basic and acidic residues" evidence="5">
    <location>
        <begin position="122"/>
        <end position="147"/>
    </location>
</feature>
<feature type="region of interest" description="Disordered" evidence="5">
    <location>
        <begin position="1"/>
        <end position="406"/>
    </location>
</feature>
<keyword evidence="2" id="KW-0238">DNA-binding</keyword>
<evidence type="ECO:0000256" key="1">
    <source>
        <dbReference type="ARBA" id="ARBA00023015"/>
    </source>
</evidence>
<dbReference type="PRINTS" id="PR01217">
    <property type="entry name" value="PRICHEXTENSN"/>
</dbReference>
<dbReference type="SUPFAM" id="SSF57701">
    <property type="entry name" value="Zn2/Cys6 DNA-binding domain"/>
    <property type="match status" value="1"/>
</dbReference>
<dbReference type="OrthoDB" id="39175at2759"/>
<feature type="compositionally biased region" description="Pro residues" evidence="5">
    <location>
        <begin position="320"/>
        <end position="329"/>
    </location>
</feature>
<feature type="compositionally biased region" description="Pro residues" evidence="5">
    <location>
        <begin position="486"/>
        <end position="506"/>
    </location>
</feature>
<dbReference type="Gene3D" id="4.10.240.10">
    <property type="entry name" value="Zn(2)-C6 fungal-type DNA-binding domain"/>
    <property type="match status" value="1"/>
</dbReference>
<feature type="region of interest" description="Disordered" evidence="5">
    <location>
        <begin position="618"/>
        <end position="675"/>
    </location>
</feature>
<feature type="compositionally biased region" description="Acidic residues" evidence="5">
    <location>
        <begin position="641"/>
        <end position="650"/>
    </location>
</feature>
<gene>
    <name evidence="7" type="ORF">M422DRAFT_784817</name>
</gene>
<feature type="compositionally biased region" description="Acidic residues" evidence="5">
    <location>
        <begin position="158"/>
        <end position="171"/>
    </location>
</feature>
<evidence type="ECO:0000259" key="6">
    <source>
        <dbReference type="PROSITE" id="PS50048"/>
    </source>
</evidence>
<dbReference type="GO" id="GO:0008270">
    <property type="term" value="F:zinc ion binding"/>
    <property type="evidence" value="ECO:0007669"/>
    <property type="project" value="InterPro"/>
</dbReference>
<feature type="compositionally biased region" description="Basic residues" evidence="5">
    <location>
        <begin position="78"/>
        <end position="88"/>
    </location>
</feature>